<proteinExistence type="predicted"/>
<name>A0A0E9QGH9_ANGAN</name>
<reference evidence="1" key="2">
    <citation type="journal article" date="2015" name="Fish Shellfish Immunol.">
        <title>Early steps in the European eel (Anguilla anguilla)-Vibrio vulnificus interaction in the gills: Role of the RtxA13 toxin.</title>
        <authorList>
            <person name="Callol A."/>
            <person name="Pajuelo D."/>
            <person name="Ebbesson L."/>
            <person name="Teles M."/>
            <person name="MacKenzie S."/>
            <person name="Amaro C."/>
        </authorList>
    </citation>
    <scope>NUCLEOTIDE SEQUENCE</scope>
</reference>
<sequence length="34" mass="3781">MNRAIGVCFPSLRDISIEIHDCQPLCVQLSECCS</sequence>
<accession>A0A0E9QGH9</accession>
<reference evidence="1" key="1">
    <citation type="submission" date="2014-11" db="EMBL/GenBank/DDBJ databases">
        <authorList>
            <person name="Amaro Gonzalez C."/>
        </authorList>
    </citation>
    <scope>NUCLEOTIDE SEQUENCE</scope>
</reference>
<protein>
    <submittedName>
        <fullName evidence="1">Uncharacterized protein</fullName>
    </submittedName>
</protein>
<organism evidence="1">
    <name type="scientific">Anguilla anguilla</name>
    <name type="common">European freshwater eel</name>
    <name type="synonym">Muraena anguilla</name>
    <dbReference type="NCBI Taxonomy" id="7936"/>
    <lineage>
        <taxon>Eukaryota</taxon>
        <taxon>Metazoa</taxon>
        <taxon>Chordata</taxon>
        <taxon>Craniata</taxon>
        <taxon>Vertebrata</taxon>
        <taxon>Euteleostomi</taxon>
        <taxon>Actinopterygii</taxon>
        <taxon>Neopterygii</taxon>
        <taxon>Teleostei</taxon>
        <taxon>Anguilliformes</taxon>
        <taxon>Anguillidae</taxon>
        <taxon>Anguilla</taxon>
    </lineage>
</organism>
<dbReference type="EMBL" id="GBXM01092970">
    <property type="protein sequence ID" value="JAH15607.1"/>
    <property type="molecule type" value="Transcribed_RNA"/>
</dbReference>
<evidence type="ECO:0000313" key="1">
    <source>
        <dbReference type="EMBL" id="JAH15607.1"/>
    </source>
</evidence>
<dbReference type="AlphaFoldDB" id="A0A0E9QGH9"/>